<keyword evidence="4" id="KW-1185">Reference proteome</keyword>
<evidence type="ECO:0000256" key="1">
    <source>
        <dbReference type="ARBA" id="ARBA00010136"/>
    </source>
</evidence>
<name>A0ABQ9HY66_9NEOP</name>
<feature type="domain" description="ERAP1-like C-terminal" evidence="2">
    <location>
        <begin position="9"/>
        <end position="102"/>
    </location>
</feature>
<dbReference type="EMBL" id="JARBHB010000003">
    <property type="protein sequence ID" value="KAJ8889309.1"/>
    <property type="molecule type" value="Genomic_DNA"/>
</dbReference>
<accession>A0ABQ9HY66</accession>
<reference evidence="3 4" key="1">
    <citation type="submission" date="2023-02" db="EMBL/GenBank/DDBJ databases">
        <title>LHISI_Scaffold_Assembly.</title>
        <authorList>
            <person name="Stuart O.P."/>
            <person name="Cleave R."/>
            <person name="Magrath M.J.L."/>
            <person name="Mikheyev A.S."/>
        </authorList>
    </citation>
    <scope>NUCLEOTIDE SEQUENCE [LARGE SCALE GENOMIC DNA]</scope>
    <source>
        <strain evidence="3">Daus_M_001</strain>
        <tissue evidence="3">Leg muscle</tissue>
    </source>
</reference>
<comment type="similarity">
    <text evidence="1">Belongs to the peptidase M1 family.</text>
</comment>
<dbReference type="PANTHER" id="PTHR11533">
    <property type="entry name" value="PROTEASE M1 ZINC METALLOPROTEASE"/>
    <property type="match status" value="1"/>
</dbReference>
<gene>
    <name evidence="3" type="ORF">PR048_008807</name>
</gene>
<dbReference type="PANTHER" id="PTHR11533:SF294">
    <property type="entry name" value="THYROTROPIN-RELEASING HORMONE-DEGRADING ECTOENZYME"/>
    <property type="match status" value="1"/>
</dbReference>
<organism evidence="3 4">
    <name type="scientific">Dryococelus australis</name>
    <dbReference type="NCBI Taxonomy" id="614101"/>
    <lineage>
        <taxon>Eukaryota</taxon>
        <taxon>Metazoa</taxon>
        <taxon>Ecdysozoa</taxon>
        <taxon>Arthropoda</taxon>
        <taxon>Hexapoda</taxon>
        <taxon>Insecta</taxon>
        <taxon>Pterygota</taxon>
        <taxon>Neoptera</taxon>
        <taxon>Polyneoptera</taxon>
        <taxon>Phasmatodea</taxon>
        <taxon>Verophasmatodea</taxon>
        <taxon>Anareolatae</taxon>
        <taxon>Phasmatidae</taxon>
        <taxon>Eurycanthinae</taxon>
        <taxon>Dryococelus</taxon>
    </lineage>
</organism>
<dbReference type="InterPro" id="IPR050344">
    <property type="entry name" value="Peptidase_M1_aminopeptidases"/>
</dbReference>
<sequence length="110" mass="12632">MKCTFVSYAGFYRVQYDTENWRLLILQLDSDQMALIPAVNRAQILNDAFNLARAGSLNYHIVTVLLRYLSRETDYIPWQAALQGLSYLTGKLKASPDYAVFKVTYITPFP</sequence>
<evidence type="ECO:0000313" key="4">
    <source>
        <dbReference type="Proteomes" id="UP001159363"/>
    </source>
</evidence>
<comment type="caution">
    <text evidence="3">The sequence shown here is derived from an EMBL/GenBank/DDBJ whole genome shotgun (WGS) entry which is preliminary data.</text>
</comment>
<dbReference type="Gene3D" id="1.25.50.20">
    <property type="match status" value="1"/>
</dbReference>
<dbReference type="Proteomes" id="UP001159363">
    <property type="component" value="Chromosome 3"/>
</dbReference>
<dbReference type="Pfam" id="PF11838">
    <property type="entry name" value="ERAP1_C"/>
    <property type="match status" value="1"/>
</dbReference>
<evidence type="ECO:0000313" key="3">
    <source>
        <dbReference type="EMBL" id="KAJ8889309.1"/>
    </source>
</evidence>
<protein>
    <recommendedName>
        <fullName evidence="2">ERAP1-like C-terminal domain-containing protein</fullName>
    </recommendedName>
</protein>
<dbReference type="InterPro" id="IPR024571">
    <property type="entry name" value="ERAP1-like_C_dom"/>
</dbReference>
<evidence type="ECO:0000259" key="2">
    <source>
        <dbReference type="Pfam" id="PF11838"/>
    </source>
</evidence>
<proteinExistence type="inferred from homology"/>